<evidence type="ECO:0000313" key="2">
    <source>
        <dbReference type="Proteomes" id="UP000027265"/>
    </source>
</evidence>
<reference evidence="2" key="1">
    <citation type="journal article" date="2014" name="Proc. Natl. Acad. Sci. U.S.A.">
        <title>Extensive sampling of basidiomycete genomes demonstrates inadequacy of the white-rot/brown-rot paradigm for wood decay fungi.</title>
        <authorList>
            <person name="Riley R."/>
            <person name="Salamov A.A."/>
            <person name="Brown D.W."/>
            <person name="Nagy L.G."/>
            <person name="Floudas D."/>
            <person name="Held B.W."/>
            <person name="Levasseur A."/>
            <person name="Lombard V."/>
            <person name="Morin E."/>
            <person name="Otillar R."/>
            <person name="Lindquist E.A."/>
            <person name="Sun H."/>
            <person name="LaButti K.M."/>
            <person name="Schmutz J."/>
            <person name="Jabbour D."/>
            <person name="Luo H."/>
            <person name="Baker S.E."/>
            <person name="Pisabarro A.G."/>
            <person name="Walton J.D."/>
            <person name="Blanchette R.A."/>
            <person name="Henrissat B."/>
            <person name="Martin F."/>
            <person name="Cullen D."/>
            <person name="Hibbett D.S."/>
            <person name="Grigoriev I.V."/>
        </authorList>
    </citation>
    <scope>NUCLEOTIDE SEQUENCE [LARGE SCALE GENOMIC DNA]</scope>
    <source>
        <strain evidence="2">MUCL 33604</strain>
    </source>
</reference>
<proteinExistence type="predicted"/>
<dbReference type="OrthoDB" id="2310204at2759"/>
<protein>
    <submittedName>
        <fullName evidence="1">Uncharacterized protein</fullName>
    </submittedName>
</protein>
<dbReference type="HOGENOM" id="CLU_061244_1_1_1"/>
<organism evidence="1 2">
    <name type="scientific">Jaapia argillacea MUCL 33604</name>
    <dbReference type="NCBI Taxonomy" id="933084"/>
    <lineage>
        <taxon>Eukaryota</taxon>
        <taxon>Fungi</taxon>
        <taxon>Dikarya</taxon>
        <taxon>Basidiomycota</taxon>
        <taxon>Agaricomycotina</taxon>
        <taxon>Agaricomycetes</taxon>
        <taxon>Agaricomycetidae</taxon>
        <taxon>Jaapiales</taxon>
        <taxon>Jaapiaceae</taxon>
        <taxon>Jaapia</taxon>
    </lineage>
</organism>
<dbReference type="Proteomes" id="UP000027265">
    <property type="component" value="Unassembled WGS sequence"/>
</dbReference>
<name>A0A067PQ64_9AGAM</name>
<gene>
    <name evidence="1" type="ORF">JAAARDRAFT_39468</name>
</gene>
<keyword evidence="2" id="KW-1185">Reference proteome</keyword>
<dbReference type="STRING" id="933084.A0A067PQ64"/>
<accession>A0A067PQ64</accession>
<dbReference type="EMBL" id="KL197734">
    <property type="protein sequence ID" value="KDQ53437.1"/>
    <property type="molecule type" value="Genomic_DNA"/>
</dbReference>
<dbReference type="AlphaFoldDB" id="A0A067PQ64"/>
<dbReference type="InParanoid" id="A0A067PQ64"/>
<evidence type="ECO:0000313" key="1">
    <source>
        <dbReference type="EMBL" id="KDQ53437.1"/>
    </source>
</evidence>
<sequence>MATPPVATEVKVTAKPPVAYYPPTAGGGALLAKAGAGGGEPLNVIISGLSSPEVLTKDGLINFARAIGFTTEFLGIHRGDPQLANLGDGNGWKGETLEMRQDYGNAHVGSLLETFIGGNHFRAWFQNGPDANTGAIFLAVSEEEDLKQHHTIIPDGYNVGRKNLVARAVGNHHRHGVHYVTTVEDVAGLLAAGDAGVNHGIATDGIVSLLTIKIEKH</sequence>